<feature type="transmembrane region" description="Helical" evidence="1">
    <location>
        <begin position="358"/>
        <end position="383"/>
    </location>
</feature>
<dbReference type="GeneID" id="20236086"/>
<evidence type="ECO:0000313" key="2">
    <source>
        <dbReference type="EMBL" id="ESO91286.1"/>
    </source>
</evidence>
<reference evidence="2 3" key="1">
    <citation type="journal article" date="2013" name="Nature">
        <title>Insights into bilaterian evolution from three spiralian genomes.</title>
        <authorList>
            <person name="Simakov O."/>
            <person name="Marletaz F."/>
            <person name="Cho S.J."/>
            <person name="Edsinger-Gonzales E."/>
            <person name="Havlak P."/>
            <person name="Hellsten U."/>
            <person name="Kuo D.H."/>
            <person name="Larsson T."/>
            <person name="Lv J."/>
            <person name="Arendt D."/>
            <person name="Savage R."/>
            <person name="Osoegawa K."/>
            <person name="de Jong P."/>
            <person name="Grimwood J."/>
            <person name="Chapman J.A."/>
            <person name="Shapiro H."/>
            <person name="Aerts A."/>
            <person name="Otillar R.P."/>
            <person name="Terry A.Y."/>
            <person name="Boore J.L."/>
            <person name="Grigoriev I.V."/>
            <person name="Lindberg D.R."/>
            <person name="Seaver E.C."/>
            <person name="Weisblat D.A."/>
            <person name="Putnam N.H."/>
            <person name="Rokhsar D.S."/>
        </authorList>
    </citation>
    <scope>NUCLEOTIDE SEQUENCE [LARGE SCALE GENOMIC DNA]</scope>
</reference>
<feature type="transmembrane region" description="Helical" evidence="1">
    <location>
        <begin position="89"/>
        <end position="111"/>
    </location>
</feature>
<evidence type="ECO:0000256" key="1">
    <source>
        <dbReference type="SAM" id="Phobius"/>
    </source>
</evidence>
<dbReference type="HOGENOM" id="CLU_546656_0_0_1"/>
<keyword evidence="1" id="KW-0472">Membrane</keyword>
<accession>V4AD77</accession>
<dbReference type="OrthoDB" id="6097673at2759"/>
<sequence length="499" mass="57957">MPSRSARTINWRRLFTTITPNSQRSGPEINRFRMTENEKMASFSVYSSPSLRTSDVQHDLIGELRKLSTSTAGKYDVSYASSREKCVRMACFVIMWLPILLVSGAVMYVSVLHISNEKNIDQIRTGLKNLNMTLGLSTILSSEMTLIITYSHGQNSEGTQSLTDTFLRTEYYLKDHQDWPYQLCTQWKVMKTKYSLLNYLRNYRLFSKGKEAWKNSAIFHSIEQELSLCSMNFLTEGDGLIPWFNMAVIADILAFHIRLQFHISRLTYCSEQHINDQFEMRSHLELANFFISKSRNSVTIPFACSELIAFKKLEHSHIDFCSQKHMEFEKQRLQLANECFFALSSDMEVEVIRTTDILLRWILVEVFTLILSLLISAPTLYLVVSKHTKYLQMCEQYVLRIGRQLSQVRGRMSSVLEEVLPRQCPKMLSDATTTSKYYQNVAVLVVDIRHIWRNIPTAQPDKMIGIYNVVLNLLDNRIAQYDVHFVQRTDFFYTILSGE</sequence>
<dbReference type="RefSeq" id="XP_009057985.1">
    <property type="nucleotide sequence ID" value="XM_009059737.1"/>
</dbReference>
<gene>
    <name evidence="2" type="ORF">LOTGIDRAFT_153716</name>
</gene>
<name>V4AD77_LOTGI</name>
<protein>
    <submittedName>
        <fullName evidence="2">Uncharacterized protein</fullName>
    </submittedName>
</protein>
<dbReference type="EMBL" id="KB202283">
    <property type="protein sequence ID" value="ESO91286.1"/>
    <property type="molecule type" value="Genomic_DNA"/>
</dbReference>
<organism evidence="2 3">
    <name type="scientific">Lottia gigantea</name>
    <name type="common">Giant owl limpet</name>
    <dbReference type="NCBI Taxonomy" id="225164"/>
    <lineage>
        <taxon>Eukaryota</taxon>
        <taxon>Metazoa</taxon>
        <taxon>Spiralia</taxon>
        <taxon>Lophotrochozoa</taxon>
        <taxon>Mollusca</taxon>
        <taxon>Gastropoda</taxon>
        <taxon>Patellogastropoda</taxon>
        <taxon>Lottioidea</taxon>
        <taxon>Lottiidae</taxon>
        <taxon>Lottia</taxon>
    </lineage>
</organism>
<keyword evidence="3" id="KW-1185">Reference proteome</keyword>
<keyword evidence="1" id="KW-1133">Transmembrane helix</keyword>
<proteinExistence type="predicted"/>
<keyword evidence="1" id="KW-0812">Transmembrane</keyword>
<evidence type="ECO:0000313" key="3">
    <source>
        <dbReference type="Proteomes" id="UP000030746"/>
    </source>
</evidence>
<dbReference type="KEGG" id="lgi:LOTGIDRAFT_153716"/>
<dbReference type="CTD" id="20236086"/>
<dbReference type="Proteomes" id="UP000030746">
    <property type="component" value="Unassembled WGS sequence"/>
</dbReference>
<dbReference type="AlphaFoldDB" id="V4AD77"/>